<dbReference type="PANTHER" id="PTHR42894">
    <property type="entry name" value="N-(5'-PHOSPHORIBOSYL)ANTHRANILATE ISOMERASE"/>
    <property type="match status" value="1"/>
</dbReference>
<dbReference type="InterPro" id="IPR044643">
    <property type="entry name" value="TrpF_fam"/>
</dbReference>
<dbReference type="Gene3D" id="3.20.20.70">
    <property type="entry name" value="Aldolase class I"/>
    <property type="match status" value="1"/>
</dbReference>
<dbReference type="EMBL" id="CP104550">
    <property type="protein sequence ID" value="UXH31923.1"/>
    <property type="molecule type" value="Genomic_DNA"/>
</dbReference>
<dbReference type="InterPro" id="IPR001240">
    <property type="entry name" value="PRAI_dom"/>
</dbReference>
<reference evidence="11" key="1">
    <citation type="submission" date="2022-09" db="EMBL/GenBank/DDBJ databases">
        <title>Characterization of three MwoI isoschizomers from sequenced genome and metagenomes.</title>
        <authorList>
            <person name="Fomenkov A."/>
            <person name="Xu S.Y."/>
            <person name="Roberts R.J."/>
        </authorList>
    </citation>
    <scope>NUCLEOTIDE SEQUENCE</scope>
    <source>
        <strain evidence="11">DSM 2970</strain>
    </source>
</reference>
<evidence type="ECO:0000256" key="6">
    <source>
        <dbReference type="ARBA" id="ARBA00023141"/>
    </source>
</evidence>
<keyword evidence="7 8" id="KW-0413">Isomerase</keyword>
<evidence type="ECO:0000256" key="5">
    <source>
        <dbReference type="ARBA" id="ARBA00022822"/>
    </source>
</evidence>
<evidence type="ECO:0000256" key="2">
    <source>
        <dbReference type="ARBA" id="ARBA00004664"/>
    </source>
</evidence>
<dbReference type="EMBL" id="JAXUHJ010000010">
    <property type="protein sequence ID" value="MEJ8543255.1"/>
    <property type="molecule type" value="Genomic_DNA"/>
</dbReference>
<dbReference type="InterPro" id="IPR013785">
    <property type="entry name" value="Aldolase_TIM"/>
</dbReference>
<dbReference type="GO" id="GO:0004640">
    <property type="term" value="F:phosphoribosylanthranilate isomerase activity"/>
    <property type="evidence" value="ECO:0007669"/>
    <property type="project" value="UniProtKB-UniRule"/>
</dbReference>
<evidence type="ECO:0000313" key="12">
    <source>
        <dbReference type="Proteomes" id="UP001369247"/>
    </source>
</evidence>
<evidence type="ECO:0000313" key="11">
    <source>
        <dbReference type="EMBL" id="UXH31923.1"/>
    </source>
</evidence>
<dbReference type="GeneID" id="75105797"/>
<keyword evidence="6 8" id="KW-0057">Aromatic amino acid biosynthesis</keyword>
<dbReference type="HAMAP" id="MF_00135">
    <property type="entry name" value="PRAI"/>
    <property type="match status" value="1"/>
</dbReference>
<dbReference type="RefSeq" id="WP_084531319.1">
    <property type="nucleotide sequence ID" value="NZ_CP104550.1"/>
</dbReference>
<dbReference type="PANTHER" id="PTHR42894:SF1">
    <property type="entry name" value="N-(5'-PHOSPHORIBOSYL)ANTHRANILATE ISOMERASE"/>
    <property type="match status" value="1"/>
</dbReference>
<organism evidence="11">
    <name type="scientific">Methanothermobacter wolfeii</name>
    <name type="common">Methanobacterium wolfei</name>
    <dbReference type="NCBI Taxonomy" id="145261"/>
    <lineage>
        <taxon>Archaea</taxon>
        <taxon>Methanobacteriati</taxon>
        <taxon>Methanobacteriota</taxon>
        <taxon>Methanomada group</taxon>
        <taxon>Methanobacteria</taxon>
        <taxon>Methanobacteriales</taxon>
        <taxon>Methanobacteriaceae</taxon>
        <taxon>Methanothermobacter</taxon>
    </lineage>
</organism>
<dbReference type="InterPro" id="IPR011060">
    <property type="entry name" value="RibuloseP-bd_barrel"/>
</dbReference>
<dbReference type="Pfam" id="PF00697">
    <property type="entry name" value="PRAI"/>
    <property type="match status" value="1"/>
</dbReference>
<evidence type="ECO:0000256" key="4">
    <source>
        <dbReference type="ARBA" id="ARBA00022605"/>
    </source>
</evidence>
<dbReference type="AlphaFoldDB" id="A0A9E7RTI5"/>
<feature type="domain" description="N-(5'phosphoribosyl) anthranilate isomerase (PRAI)" evidence="9">
    <location>
        <begin position="3"/>
        <end position="211"/>
    </location>
</feature>
<comment type="pathway">
    <text evidence="2 8">Amino-acid biosynthesis; L-tryptophan biosynthesis; L-tryptophan from chorismate: step 3/5.</text>
</comment>
<evidence type="ECO:0000256" key="7">
    <source>
        <dbReference type="ARBA" id="ARBA00023235"/>
    </source>
</evidence>
<reference evidence="10 12" key="2">
    <citation type="submission" date="2023-12" db="EMBL/GenBank/DDBJ databases">
        <title>Phenotypic and Genomic Characterization of Methanothermobacter wolfeii Strain BSEL, a CO2-Capturing Archaeon with Minimal Nutrient Requirements.</title>
        <authorList>
            <person name="Ale Enriquez F."/>
            <person name="Ahring B.K."/>
        </authorList>
    </citation>
    <scope>NUCLEOTIDE SEQUENCE [LARGE SCALE GENOMIC DNA]</scope>
    <source>
        <strain evidence="10 12">BSEL-1</strain>
    </source>
</reference>
<name>A0A9E7RTI5_METWO</name>
<keyword evidence="12" id="KW-1185">Reference proteome</keyword>
<keyword evidence="4 8" id="KW-0028">Amino-acid biosynthesis</keyword>
<dbReference type="GO" id="GO:0000162">
    <property type="term" value="P:L-tryptophan biosynthetic process"/>
    <property type="evidence" value="ECO:0007669"/>
    <property type="project" value="UniProtKB-UniRule"/>
</dbReference>
<evidence type="ECO:0000256" key="8">
    <source>
        <dbReference type="HAMAP-Rule" id="MF_00135"/>
    </source>
</evidence>
<proteinExistence type="inferred from homology"/>
<comment type="catalytic activity">
    <reaction evidence="1 8">
        <text>N-(5-phospho-beta-D-ribosyl)anthranilate = 1-(2-carboxyphenylamino)-1-deoxy-D-ribulose 5-phosphate</text>
        <dbReference type="Rhea" id="RHEA:21540"/>
        <dbReference type="ChEBI" id="CHEBI:18277"/>
        <dbReference type="ChEBI" id="CHEBI:58613"/>
        <dbReference type="EC" id="5.3.1.24"/>
    </reaction>
</comment>
<dbReference type="EC" id="5.3.1.24" evidence="8"/>
<evidence type="ECO:0000256" key="1">
    <source>
        <dbReference type="ARBA" id="ARBA00001164"/>
    </source>
</evidence>
<evidence type="ECO:0000313" key="10">
    <source>
        <dbReference type="EMBL" id="MEJ8543255.1"/>
    </source>
</evidence>
<dbReference type="Proteomes" id="UP001369247">
    <property type="component" value="Unassembled WGS sequence"/>
</dbReference>
<keyword evidence="5 8" id="KW-0822">Tryptophan biosynthesis</keyword>
<protein>
    <recommendedName>
        <fullName evidence="8">N-(5'-phosphoribosyl)anthranilate isomerase</fullName>
        <shortName evidence="8">PRAI</shortName>
        <ecNumber evidence="8">5.3.1.24</ecNumber>
    </recommendedName>
</protein>
<dbReference type="Proteomes" id="UP001065373">
    <property type="component" value="Chromosome"/>
</dbReference>
<accession>A0A9E7RTI5</accession>
<dbReference type="CDD" id="cd00405">
    <property type="entry name" value="PRAI"/>
    <property type="match status" value="1"/>
</dbReference>
<dbReference type="SUPFAM" id="SSF51366">
    <property type="entry name" value="Ribulose-phoshate binding barrel"/>
    <property type="match status" value="1"/>
</dbReference>
<comment type="similarity">
    <text evidence="3 8">Belongs to the TrpF family.</text>
</comment>
<dbReference type="KEGG" id="mwo:MWSIV6_0197"/>
<evidence type="ECO:0000259" key="9">
    <source>
        <dbReference type="Pfam" id="PF00697"/>
    </source>
</evidence>
<gene>
    <name evidence="8" type="primary">trpF</name>
    <name evidence="11" type="ORF">N5910_01055</name>
    <name evidence="10" type="ORF">U2150_07105</name>
</gene>
<sequence>MKIKICGITRREDLLMGQRIGADLLGFINIERSPRNLELRKIRKLSDEAGEKAVLVLEPSDPQDVPAAVEKTGITRIQLHSVSASDLNRIKGILHDEGIMAEITVAVSPERDSFKDILELTRKSSGILLDSAIKGRTGGTGRRLRESAALKLLDEIRRRNPAVRVTLAGGLTPEFVKNRMAYVSRFDCLDFNSGIERAPGIKDHGRMIQLMDVIRNVRTDPVGNE</sequence>
<evidence type="ECO:0000256" key="3">
    <source>
        <dbReference type="ARBA" id="ARBA00007571"/>
    </source>
</evidence>